<dbReference type="GO" id="GO:0006397">
    <property type="term" value="P:mRNA processing"/>
    <property type="evidence" value="ECO:0007669"/>
    <property type="project" value="UniProtKB-KW"/>
</dbReference>
<reference evidence="8 9" key="1">
    <citation type="journal article" date="2022" name="Nat. Ecol. Evol.">
        <title>A masculinizing supergene underlies an exaggerated male reproductive morph in a spider.</title>
        <authorList>
            <person name="Hendrickx F."/>
            <person name="De Corte Z."/>
            <person name="Sonet G."/>
            <person name="Van Belleghem S.M."/>
            <person name="Kostlbacher S."/>
            <person name="Vangestel C."/>
        </authorList>
    </citation>
    <scope>NUCLEOTIDE SEQUENCE [LARGE SCALE GENOMIC DNA]</scope>
    <source>
        <strain evidence="8">W744_W776</strain>
    </source>
</reference>
<dbReference type="PANTHER" id="PTHR23003:SF62">
    <property type="entry name" value="SERINE_ARGININE (SR)-TYPE SHUTTLING MRNA BINDING PROTEIN NPL3"/>
    <property type="match status" value="1"/>
</dbReference>
<dbReference type="Proteomes" id="UP000827092">
    <property type="component" value="Unassembled WGS sequence"/>
</dbReference>
<sequence length="122" mass="13409">MSETETKVEMTNNKLYIGNLAPTVNEDSLRDLLKDKSGSVPTSVLVKRGGYAFVECKDPAAAEKAIESLNGFSFMGTELLVEPSVPQNKRMFNLEESKFQLFGANCDHNGKPPVLLNKRTNG</sequence>
<dbReference type="InterPro" id="IPR050374">
    <property type="entry name" value="RRT5_SRSF_SR"/>
</dbReference>
<dbReference type="Pfam" id="PF00076">
    <property type="entry name" value="RRM_1"/>
    <property type="match status" value="1"/>
</dbReference>
<dbReference type="GO" id="GO:0005737">
    <property type="term" value="C:cytoplasm"/>
    <property type="evidence" value="ECO:0007669"/>
    <property type="project" value="TreeGrafter"/>
</dbReference>
<dbReference type="InterPro" id="IPR012677">
    <property type="entry name" value="Nucleotide-bd_a/b_plait_sf"/>
</dbReference>
<dbReference type="InterPro" id="IPR035979">
    <property type="entry name" value="RBD_domain_sf"/>
</dbReference>
<organism evidence="8 9">
    <name type="scientific">Oedothorax gibbosus</name>
    <dbReference type="NCBI Taxonomy" id="931172"/>
    <lineage>
        <taxon>Eukaryota</taxon>
        <taxon>Metazoa</taxon>
        <taxon>Ecdysozoa</taxon>
        <taxon>Arthropoda</taxon>
        <taxon>Chelicerata</taxon>
        <taxon>Arachnida</taxon>
        <taxon>Araneae</taxon>
        <taxon>Araneomorphae</taxon>
        <taxon>Entelegynae</taxon>
        <taxon>Araneoidea</taxon>
        <taxon>Linyphiidae</taxon>
        <taxon>Erigoninae</taxon>
        <taxon>Oedothorax</taxon>
    </lineage>
</organism>
<keyword evidence="9" id="KW-1185">Reference proteome</keyword>
<dbReference type="GO" id="GO:0003729">
    <property type="term" value="F:mRNA binding"/>
    <property type="evidence" value="ECO:0007669"/>
    <property type="project" value="TreeGrafter"/>
</dbReference>
<dbReference type="CDD" id="cd12358">
    <property type="entry name" value="RRM1_VICKZ"/>
    <property type="match status" value="1"/>
</dbReference>
<evidence type="ECO:0000313" key="8">
    <source>
        <dbReference type="EMBL" id="KAG8184263.1"/>
    </source>
</evidence>
<evidence type="ECO:0000256" key="4">
    <source>
        <dbReference type="ARBA" id="ARBA00022884"/>
    </source>
</evidence>
<dbReference type="SMART" id="SM00360">
    <property type="entry name" value="RRM"/>
    <property type="match status" value="1"/>
</dbReference>
<keyword evidence="2" id="KW-0507">mRNA processing</keyword>
<gene>
    <name evidence="8" type="ORF">JTE90_001082</name>
</gene>
<dbReference type="EMBL" id="JAFNEN010000380">
    <property type="protein sequence ID" value="KAG8184263.1"/>
    <property type="molecule type" value="Genomic_DNA"/>
</dbReference>
<evidence type="ECO:0000313" key="9">
    <source>
        <dbReference type="Proteomes" id="UP000827092"/>
    </source>
</evidence>
<name>A0AAV6UKC8_9ARAC</name>
<dbReference type="GO" id="GO:0005634">
    <property type="term" value="C:nucleus"/>
    <property type="evidence" value="ECO:0007669"/>
    <property type="project" value="UniProtKB-SubCell"/>
</dbReference>
<evidence type="ECO:0000256" key="6">
    <source>
        <dbReference type="PROSITE-ProRule" id="PRU00176"/>
    </source>
</evidence>
<dbReference type="SUPFAM" id="SSF54928">
    <property type="entry name" value="RNA-binding domain, RBD"/>
    <property type="match status" value="1"/>
</dbReference>
<accession>A0AAV6UKC8</accession>
<dbReference type="PROSITE" id="PS50102">
    <property type="entry name" value="RRM"/>
    <property type="match status" value="1"/>
</dbReference>
<comment type="subcellular location">
    <subcellularLocation>
        <location evidence="1">Nucleus</location>
    </subcellularLocation>
</comment>
<dbReference type="InterPro" id="IPR000504">
    <property type="entry name" value="RRM_dom"/>
</dbReference>
<dbReference type="Gene3D" id="3.30.70.330">
    <property type="match status" value="1"/>
</dbReference>
<keyword evidence="5" id="KW-0539">Nucleus</keyword>
<keyword evidence="3" id="KW-0677">Repeat</keyword>
<evidence type="ECO:0000256" key="1">
    <source>
        <dbReference type="ARBA" id="ARBA00004123"/>
    </source>
</evidence>
<dbReference type="PANTHER" id="PTHR23003">
    <property type="entry name" value="RNA RECOGNITION MOTIF RRM DOMAIN CONTAINING PROTEIN"/>
    <property type="match status" value="1"/>
</dbReference>
<proteinExistence type="predicted"/>
<comment type="caution">
    <text evidence="8">The sequence shown here is derived from an EMBL/GenBank/DDBJ whole genome shotgun (WGS) entry which is preliminary data.</text>
</comment>
<protein>
    <recommendedName>
        <fullName evidence="7">RRM domain-containing protein</fullName>
    </recommendedName>
</protein>
<evidence type="ECO:0000256" key="2">
    <source>
        <dbReference type="ARBA" id="ARBA00022664"/>
    </source>
</evidence>
<evidence type="ECO:0000259" key="7">
    <source>
        <dbReference type="PROSITE" id="PS50102"/>
    </source>
</evidence>
<dbReference type="AlphaFoldDB" id="A0AAV6UKC8"/>
<feature type="domain" description="RRM" evidence="7">
    <location>
        <begin position="13"/>
        <end position="86"/>
    </location>
</feature>
<evidence type="ECO:0000256" key="3">
    <source>
        <dbReference type="ARBA" id="ARBA00022737"/>
    </source>
</evidence>
<evidence type="ECO:0000256" key="5">
    <source>
        <dbReference type="ARBA" id="ARBA00023242"/>
    </source>
</evidence>
<keyword evidence="4 6" id="KW-0694">RNA-binding</keyword>